<protein>
    <submittedName>
        <fullName evidence="1">Uncharacterized protein</fullName>
    </submittedName>
</protein>
<dbReference type="KEGG" id="kvl:KVU_2419"/>
<accession>F9Y768</accession>
<organism evidence="1 2">
    <name type="scientific">Ketogulonicigenium vulgare (strain WSH-001)</name>
    <dbReference type="NCBI Taxonomy" id="759362"/>
    <lineage>
        <taxon>Bacteria</taxon>
        <taxon>Pseudomonadati</taxon>
        <taxon>Pseudomonadota</taxon>
        <taxon>Alphaproteobacteria</taxon>
        <taxon>Rhodobacterales</taxon>
        <taxon>Roseobacteraceae</taxon>
        <taxon>Ketogulonicigenium</taxon>
    </lineage>
</organism>
<keyword evidence="2" id="KW-1185">Reference proteome</keyword>
<dbReference type="HOGENOM" id="CLU_2916421_0_0_5"/>
<dbReference type="Proteomes" id="UP000000692">
    <property type="component" value="Chromosome"/>
</dbReference>
<evidence type="ECO:0000313" key="2">
    <source>
        <dbReference type="Proteomes" id="UP000000692"/>
    </source>
</evidence>
<proteinExistence type="predicted"/>
<gene>
    <name evidence="1" type="ordered locus">KVU_2419</name>
</gene>
<sequence length="61" mass="6780">MIAPIPCRWRGDATPARCGLRRRTLDFCCQSAHLTPDPTRLPREQRANMAQAAGTAIPNFT</sequence>
<reference evidence="1 2" key="1">
    <citation type="journal article" date="2011" name="J. Bacteriol.">
        <title>Complete genome sequence of the industrial strain Ketogulonicigenium vulgare WSH-001.</title>
        <authorList>
            <person name="Liu L."/>
            <person name="Li Y."/>
            <person name="Zhang J."/>
            <person name="Zhou Z."/>
            <person name="Liu J."/>
            <person name="Li X."/>
            <person name="Zhou J."/>
            <person name="Du G."/>
            <person name="Wang L."/>
            <person name="Chen J."/>
        </authorList>
    </citation>
    <scope>NUCLEOTIDE SEQUENCE [LARGE SCALE GENOMIC DNA]</scope>
    <source>
        <strain evidence="1 2">WSH-001</strain>
    </source>
</reference>
<dbReference type="EMBL" id="CP002018">
    <property type="protein sequence ID" value="AEM42258.1"/>
    <property type="molecule type" value="Genomic_DNA"/>
</dbReference>
<evidence type="ECO:0000313" key="1">
    <source>
        <dbReference type="EMBL" id="AEM42258.1"/>
    </source>
</evidence>
<dbReference type="AlphaFoldDB" id="F9Y768"/>
<name>F9Y768_KETVW</name>